<keyword evidence="3 5" id="KW-0863">Zinc-finger</keyword>
<keyword evidence="1" id="KW-0479">Metal-binding</keyword>
<keyword evidence="2" id="KW-0677">Repeat</keyword>
<feature type="domain" description="C2H2-type" evidence="6">
    <location>
        <begin position="68"/>
        <end position="95"/>
    </location>
</feature>
<evidence type="ECO:0000256" key="3">
    <source>
        <dbReference type="ARBA" id="ARBA00022771"/>
    </source>
</evidence>
<comment type="caution">
    <text evidence="7">The sequence shown here is derived from an EMBL/GenBank/DDBJ whole genome shotgun (WGS) entry which is preliminary data.</text>
</comment>
<dbReference type="EMBL" id="JAPWTJ010000065">
    <property type="protein sequence ID" value="KAJ8983730.1"/>
    <property type="molecule type" value="Genomic_DNA"/>
</dbReference>
<protein>
    <recommendedName>
        <fullName evidence="6">C2H2-type domain-containing protein</fullName>
    </recommendedName>
</protein>
<dbReference type="InterPro" id="IPR036236">
    <property type="entry name" value="Znf_C2H2_sf"/>
</dbReference>
<dbReference type="InterPro" id="IPR013087">
    <property type="entry name" value="Znf_C2H2_type"/>
</dbReference>
<sequence length="221" mass="26052">MEPCESCVMHLTIYNDFATTCRDKGIPYTINTQEQNALDNSECIFKRPDIKEVPGSNKKRERKKLKIFKCNVCELEMRSKSSLQRHSLIHRNISELEMYKCGTCQYQTTQKRYLEQHSMVHKNISEQQKYKCKMCDFRTKYKGRLKNKTTLKKHLLVHEDTSEQQMYECTICGFRSKHKGPFTVHLSAHEKSKNIHVKRDAKCVNLMTEQYNFTNSDGSSF</sequence>
<dbReference type="PANTHER" id="PTHR24379:SF121">
    <property type="entry name" value="C2H2-TYPE DOMAIN-CONTAINING PROTEIN"/>
    <property type="match status" value="1"/>
</dbReference>
<dbReference type="SMART" id="SM00355">
    <property type="entry name" value="ZnF_C2H2"/>
    <property type="match status" value="4"/>
</dbReference>
<name>A0ABQ9K0D0_9CUCU</name>
<dbReference type="Proteomes" id="UP001162164">
    <property type="component" value="Unassembled WGS sequence"/>
</dbReference>
<evidence type="ECO:0000256" key="1">
    <source>
        <dbReference type="ARBA" id="ARBA00022723"/>
    </source>
</evidence>
<gene>
    <name evidence="7" type="ORF">NQ317_009166</name>
</gene>
<organism evidence="7 8">
    <name type="scientific">Molorchus minor</name>
    <dbReference type="NCBI Taxonomy" id="1323400"/>
    <lineage>
        <taxon>Eukaryota</taxon>
        <taxon>Metazoa</taxon>
        <taxon>Ecdysozoa</taxon>
        <taxon>Arthropoda</taxon>
        <taxon>Hexapoda</taxon>
        <taxon>Insecta</taxon>
        <taxon>Pterygota</taxon>
        <taxon>Neoptera</taxon>
        <taxon>Endopterygota</taxon>
        <taxon>Coleoptera</taxon>
        <taxon>Polyphaga</taxon>
        <taxon>Cucujiformia</taxon>
        <taxon>Chrysomeloidea</taxon>
        <taxon>Cerambycidae</taxon>
        <taxon>Lamiinae</taxon>
        <taxon>Monochamini</taxon>
        <taxon>Molorchus</taxon>
    </lineage>
</organism>
<evidence type="ECO:0000256" key="2">
    <source>
        <dbReference type="ARBA" id="ARBA00022737"/>
    </source>
</evidence>
<keyword evidence="8" id="KW-1185">Reference proteome</keyword>
<dbReference type="PANTHER" id="PTHR24379">
    <property type="entry name" value="KRAB AND ZINC FINGER DOMAIN-CONTAINING"/>
    <property type="match status" value="1"/>
</dbReference>
<keyword evidence="4" id="KW-0862">Zinc</keyword>
<feature type="domain" description="C2H2-type" evidence="6">
    <location>
        <begin position="99"/>
        <end position="126"/>
    </location>
</feature>
<evidence type="ECO:0000313" key="7">
    <source>
        <dbReference type="EMBL" id="KAJ8983730.1"/>
    </source>
</evidence>
<dbReference type="Gene3D" id="3.30.160.60">
    <property type="entry name" value="Classic Zinc Finger"/>
    <property type="match status" value="2"/>
</dbReference>
<dbReference type="PROSITE" id="PS50157">
    <property type="entry name" value="ZINC_FINGER_C2H2_2"/>
    <property type="match status" value="2"/>
</dbReference>
<dbReference type="SUPFAM" id="SSF57667">
    <property type="entry name" value="beta-beta-alpha zinc fingers"/>
    <property type="match status" value="1"/>
</dbReference>
<reference evidence="7" key="1">
    <citation type="journal article" date="2023" name="Insect Mol. Biol.">
        <title>Genome sequencing provides insights into the evolution of gene families encoding plant cell wall-degrading enzymes in longhorned beetles.</title>
        <authorList>
            <person name="Shin N.R."/>
            <person name="Okamura Y."/>
            <person name="Kirsch R."/>
            <person name="Pauchet Y."/>
        </authorList>
    </citation>
    <scope>NUCLEOTIDE SEQUENCE</scope>
    <source>
        <strain evidence="7">MMC_N1</strain>
    </source>
</reference>
<dbReference type="PROSITE" id="PS00028">
    <property type="entry name" value="ZINC_FINGER_C2H2_1"/>
    <property type="match status" value="1"/>
</dbReference>
<evidence type="ECO:0000256" key="5">
    <source>
        <dbReference type="PROSITE-ProRule" id="PRU00042"/>
    </source>
</evidence>
<evidence type="ECO:0000256" key="4">
    <source>
        <dbReference type="ARBA" id="ARBA00022833"/>
    </source>
</evidence>
<accession>A0ABQ9K0D0</accession>
<evidence type="ECO:0000259" key="6">
    <source>
        <dbReference type="PROSITE" id="PS50157"/>
    </source>
</evidence>
<proteinExistence type="predicted"/>
<evidence type="ECO:0000313" key="8">
    <source>
        <dbReference type="Proteomes" id="UP001162164"/>
    </source>
</evidence>